<sequence length="240" mass="27205">MITPHLKKLRLRTDISSEEERVIRDLVGEVRRFKADEVLVHAGEELDRCMLLVEGWLVRSKDLPSGERQVLEIHIPGDFADLHGFTLKRLDHDMASVTDGAVALVSHAALANIIEEHPHLALVYWLSTNIDASVGREMALSLGQRSAISRMAHLFCELHARLKVVGETRGDTFDFPLTQREIAEYLGLTVVHVNRTLQELRRKGLVESENRAITIRDRRGLEAIAEFDPSYLHLEKRVLA</sequence>
<evidence type="ECO:0000313" key="5">
    <source>
        <dbReference type="EMBL" id="QNM83448.1"/>
    </source>
</evidence>
<dbReference type="InterPro" id="IPR036388">
    <property type="entry name" value="WH-like_DNA-bd_sf"/>
</dbReference>
<dbReference type="Pfam" id="PF13545">
    <property type="entry name" value="HTH_Crp_2"/>
    <property type="match status" value="1"/>
</dbReference>
<dbReference type="RefSeq" id="WP_187480403.1">
    <property type="nucleotide sequence ID" value="NZ_CP060697.1"/>
</dbReference>
<evidence type="ECO:0000256" key="3">
    <source>
        <dbReference type="ARBA" id="ARBA00023163"/>
    </source>
</evidence>
<dbReference type="InterPro" id="IPR018490">
    <property type="entry name" value="cNMP-bd_dom_sf"/>
</dbReference>
<dbReference type="GO" id="GO:0005829">
    <property type="term" value="C:cytosol"/>
    <property type="evidence" value="ECO:0007669"/>
    <property type="project" value="TreeGrafter"/>
</dbReference>
<reference evidence="5 6" key="1">
    <citation type="submission" date="2020-08" db="EMBL/GenBank/DDBJ databases">
        <title>Sphingomonas sp. sand1-3 16S ribosomal RNA gene Genome sequencing and assembly.</title>
        <authorList>
            <person name="Kang M."/>
        </authorList>
    </citation>
    <scope>NUCLEOTIDE SEQUENCE [LARGE SCALE GENOMIC DNA]</scope>
    <source>
        <strain evidence="6">sand1-3</strain>
    </source>
</reference>
<dbReference type="KEGG" id="ssau:H8M03_03690"/>
<proteinExistence type="predicted"/>
<dbReference type="EMBL" id="CP060697">
    <property type="protein sequence ID" value="QNM83448.1"/>
    <property type="molecule type" value="Genomic_DNA"/>
</dbReference>
<keyword evidence="2" id="KW-0238">DNA-binding</keyword>
<keyword evidence="1" id="KW-0805">Transcription regulation</keyword>
<dbReference type="CDD" id="cd00038">
    <property type="entry name" value="CAP_ED"/>
    <property type="match status" value="1"/>
</dbReference>
<dbReference type="Gene3D" id="1.10.10.10">
    <property type="entry name" value="Winged helix-like DNA-binding domain superfamily/Winged helix DNA-binding domain"/>
    <property type="match status" value="1"/>
</dbReference>
<gene>
    <name evidence="5" type="ORF">H8M03_03690</name>
</gene>
<dbReference type="InterPro" id="IPR050397">
    <property type="entry name" value="Env_Response_Regulators"/>
</dbReference>
<dbReference type="GO" id="GO:0003677">
    <property type="term" value="F:DNA binding"/>
    <property type="evidence" value="ECO:0007669"/>
    <property type="project" value="UniProtKB-KW"/>
</dbReference>
<keyword evidence="6" id="KW-1185">Reference proteome</keyword>
<dbReference type="PANTHER" id="PTHR24567">
    <property type="entry name" value="CRP FAMILY TRANSCRIPTIONAL REGULATORY PROTEIN"/>
    <property type="match status" value="1"/>
</dbReference>
<dbReference type="AlphaFoldDB" id="A0A7G9L499"/>
<dbReference type="PROSITE" id="PS51063">
    <property type="entry name" value="HTH_CRP_2"/>
    <property type="match status" value="1"/>
</dbReference>
<dbReference type="SUPFAM" id="SSF46785">
    <property type="entry name" value="Winged helix' DNA-binding domain"/>
    <property type="match status" value="1"/>
</dbReference>
<dbReference type="InterPro" id="IPR012318">
    <property type="entry name" value="HTH_CRP"/>
</dbReference>
<feature type="domain" description="HTH crp-type" evidence="4">
    <location>
        <begin position="145"/>
        <end position="219"/>
    </location>
</feature>
<evidence type="ECO:0000313" key="6">
    <source>
        <dbReference type="Proteomes" id="UP000515861"/>
    </source>
</evidence>
<keyword evidence="3" id="KW-0804">Transcription</keyword>
<dbReference type="InterPro" id="IPR036390">
    <property type="entry name" value="WH_DNA-bd_sf"/>
</dbReference>
<evidence type="ECO:0000256" key="2">
    <source>
        <dbReference type="ARBA" id="ARBA00023125"/>
    </source>
</evidence>
<dbReference type="SUPFAM" id="SSF51206">
    <property type="entry name" value="cAMP-binding domain-like"/>
    <property type="match status" value="1"/>
</dbReference>
<organism evidence="5 6">
    <name type="scientific">Sphingomonas sabuli</name>
    <dbReference type="NCBI Taxonomy" id="2764186"/>
    <lineage>
        <taxon>Bacteria</taxon>
        <taxon>Pseudomonadati</taxon>
        <taxon>Pseudomonadota</taxon>
        <taxon>Alphaproteobacteria</taxon>
        <taxon>Sphingomonadales</taxon>
        <taxon>Sphingomonadaceae</taxon>
        <taxon>Sphingomonas</taxon>
    </lineage>
</organism>
<name>A0A7G9L499_9SPHN</name>
<dbReference type="Pfam" id="PF00027">
    <property type="entry name" value="cNMP_binding"/>
    <property type="match status" value="1"/>
</dbReference>
<dbReference type="GO" id="GO:0003700">
    <property type="term" value="F:DNA-binding transcription factor activity"/>
    <property type="evidence" value="ECO:0007669"/>
    <property type="project" value="TreeGrafter"/>
</dbReference>
<dbReference type="PANTHER" id="PTHR24567:SF68">
    <property type="entry name" value="DNA-BINDING TRANSCRIPTIONAL DUAL REGULATOR CRP"/>
    <property type="match status" value="1"/>
</dbReference>
<accession>A0A7G9L499</accession>
<dbReference type="InterPro" id="IPR000595">
    <property type="entry name" value="cNMP-bd_dom"/>
</dbReference>
<dbReference type="Proteomes" id="UP000515861">
    <property type="component" value="Chromosome"/>
</dbReference>
<dbReference type="InterPro" id="IPR014710">
    <property type="entry name" value="RmlC-like_jellyroll"/>
</dbReference>
<dbReference type="Gene3D" id="2.60.120.10">
    <property type="entry name" value="Jelly Rolls"/>
    <property type="match status" value="1"/>
</dbReference>
<evidence type="ECO:0000256" key="1">
    <source>
        <dbReference type="ARBA" id="ARBA00023015"/>
    </source>
</evidence>
<evidence type="ECO:0000259" key="4">
    <source>
        <dbReference type="PROSITE" id="PS51063"/>
    </source>
</evidence>
<protein>
    <submittedName>
        <fullName evidence="5">Crp/Fnr family transcriptional regulator</fullName>
    </submittedName>
</protein>
<dbReference type="CDD" id="cd00092">
    <property type="entry name" value="HTH_CRP"/>
    <property type="match status" value="1"/>
</dbReference>
<dbReference type="SMART" id="SM00419">
    <property type="entry name" value="HTH_CRP"/>
    <property type="match status" value="1"/>
</dbReference>
<dbReference type="PRINTS" id="PR00034">
    <property type="entry name" value="HTHCRP"/>
</dbReference>